<proteinExistence type="predicted"/>
<name>A0ABR9KJV7_9ACTN</name>
<gene>
    <name evidence="1" type="ORF">H4W81_004692</name>
</gene>
<comment type="caution">
    <text evidence="1">The sequence shown here is derived from an EMBL/GenBank/DDBJ whole genome shotgun (WGS) entry which is preliminary data.</text>
</comment>
<dbReference type="Proteomes" id="UP000661607">
    <property type="component" value="Unassembled WGS sequence"/>
</dbReference>
<accession>A0ABR9KJV7</accession>
<dbReference type="EMBL" id="JADBEF010000001">
    <property type="protein sequence ID" value="MBE1561913.1"/>
    <property type="molecule type" value="Genomic_DNA"/>
</dbReference>
<evidence type="ECO:0000313" key="1">
    <source>
        <dbReference type="EMBL" id="MBE1561913.1"/>
    </source>
</evidence>
<protein>
    <recommendedName>
        <fullName evidence="3">MFS transporter</fullName>
    </recommendedName>
</protein>
<evidence type="ECO:0000313" key="2">
    <source>
        <dbReference type="Proteomes" id="UP000661607"/>
    </source>
</evidence>
<organism evidence="1 2">
    <name type="scientific">Nonomuraea africana</name>
    <dbReference type="NCBI Taxonomy" id="46171"/>
    <lineage>
        <taxon>Bacteria</taxon>
        <taxon>Bacillati</taxon>
        <taxon>Actinomycetota</taxon>
        <taxon>Actinomycetes</taxon>
        <taxon>Streptosporangiales</taxon>
        <taxon>Streptosporangiaceae</taxon>
        <taxon>Nonomuraea</taxon>
    </lineage>
</organism>
<evidence type="ECO:0008006" key="3">
    <source>
        <dbReference type="Google" id="ProtNLM"/>
    </source>
</evidence>
<sequence>MVSAVIAGFCLLTVACMLALKETSRADLMGELVPDA</sequence>
<reference evidence="1 2" key="1">
    <citation type="submission" date="2020-10" db="EMBL/GenBank/DDBJ databases">
        <title>Sequencing the genomes of 1000 actinobacteria strains.</title>
        <authorList>
            <person name="Klenk H.-P."/>
        </authorList>
    </citation>
    <scope>NUCLEOTIDE SEQUENCE [LARGE SCALE GENOMIC DNA]</scope>
    <source>
        <strain evidence="1 2">DSM 43748</strain>
    </source>
</reference>
<keyword evidence="2" id="KW-1185">Reference proteome</keyword>